<dbReference type="STRING" id="1300348.I602_1192"/>
<dbReference type="RefSeq" id="WP_053973793.1">
    <property type="nucleotide sequence ID" value="NZ_FNUE01000001.1"/>
</dbReference>
<dbReference type="InterPro" id="IPR021255">
    <property type="entry name" value="DUF2807"/>
</dbReference>
<reference evidence="3 5" key="1">
    <citation type="submission" date="2015-07" db="EMBL/GenBank/DDBJ databases">
        <title>Genome of Polaribacter dokdonenesis DSW-5, isolated from seawater off Dokdo in Korea.</title>
        <authorList>
            <person name="Yoon K."/>
            <person name="Song J.Y."/>
            <person name="Kim J.F."/>
        </authorList>
    </citation>
    <scope>NUCLEOTIDE SEQUENCE [LARGE SCALE GENOMIC DNA]</scope>
    <source>
        <strain evidence="3 5">DSW-5</strain>
    </source>
</reference>
<dbReference type="Proteomes" id="UP000037716">
    <property type="component" value="Unassembled WGS sequence"/>
</dbReference>
<evidence type="ECO:0000313" key="3">
    <source>
        <dbReference type="EMBL" id="KOY51632.1"/>
    </source>
</evidence>
<dbReference type="PATRIC" id="fig|1300348.6.peg.1191"/>
<name>A0A0M9CFS0_9FLAO</name>
<protein>
    <submittedName>
        <fullName evidence="4">Auto-transporter adhesin, head GIN domain</fullName>
    </submittedName>
    <submittedName>
        <fullName evidence="3">DUF2807 domain containing protein</fullName>
    </submittedName>
</protein>
<keyword evidence="1" id="KW-0732">Signal</keyword>
<comment type="caution">
    <text evidence="3">The sequence shown here is derived from an EMBL/GenBank/DDBJ whole genome shotgun (WGS) entry which is preliminary data.</text>
</comment>
<feature type="domain" description="Putative auto-transporter adhesin head GIN" evidence="2">
    <location>
        <begin position="28"/>
        <end position="212"/>
    </location>
</feature>
<accession>A0A0M9CFS0</accession>
<evidence type="ECO:0000313" key="4">
    <source>
        <dbReference type="EMBL" id="SEE06716.1"/>
    </source>
</evidence>
<evidence type="ECO:0000313" key="5">
    <source>
        <dbReference type="Proteomes" id="UP000037716"/>
    </source>
</evidence>
<keyword evidence="6" id="KW-1185">Reference proteome</keyword>
<dbReference type="Proteomes" id="UP000183071">
    <property type="component" value="Unassembled WGS sequence"/>
</dbReference>
<evidence type="ECO:0000259" key="2">
    <source>
        <dbReference type="Pfam" id="PF10988"/>
    </source>
</evidence>
<feature type="chain" id="PRO_5005832959" evidence="1">
    <location>
        <begin position="19"/>
        <end position="229"/>
    </location>
</feature>
<evidence type="ECO:0000313" key="6">
    <source>
        <dbReference type="Proteomes" id="UP000183071"/>
    </source>
</evidence>
<sequence length="229" mass="24763">MKKYISLFLLCCSLSVFAQTTITKNLGDYTTLKVYNGIELELIKSTESKLVITGNKSEMVTVKNIDNTLKITLPFSIKPENNSANGEVLVKLYYVNPIAVIDANEGATITGKEIKQDKLEVNSQERAFINLVLDVKHLEVRASSGGIIKLSGTTKNQDVTVDLYGIYNGYALTASSNTTVNAGTGAKAEVSAGETLKAKVSFGGSIFYKGNPEVLKDKKVVGGIIQKRN</sequence>
<reference evidence="4 6" key="2">
    <citation type="submission" date="2016-10" db="EMBL/GenBank/DDBJ databases">
        <authorList>
            <person name="Varghese N."/>
            <person name="Submissions S."/>
        </authorList>
    </citation>
    <scope>NUCLEOTIDE SEQUENCE [LARGE SCALE GENOMIC DNA]</scope>
    <source>
        <strain evidence="4 6">DSW-5</strain>
    </source>
</reference>
<proteinExistence type="predicted"/>
<dbReference type="Gene3D" id="2.160.20.120">
    <property type="match status" value="1"/>
</dbReference>
<dbReference type="EMBL" id="FNUE01000001">
    <property type="protein sequence ID" value="SEE06716.1"/>
    <property type="molecule type" value="Genomic_DNA"/>
</dbReference>
<gene>
    <name evidence="3" type="ORF">I602_1192</name>
    <name evidence="4" type="ORF">SAMN05444353_0580</name>
</gene>
<dbReference type="Pfam" id="PF10988">
    <property type="entry name" value="DUF2807"/>
    <property type="match status" value="1"/>
</dbReference>
<feature type="signal peptide" evidence="1">
    <location>
        <begin position="1"/>
        <end position="18"/>
    </location>
</feature>
<dbReference type="AlphaFoldDB" id="A0A0M9CFS0"/>
<dbReference type="OrthoDB" id="704821at2"/>
<evidence type="ECO:0000256" key="1">
    <source>
        <dbReference type="SAM" id="SignalP"/>
    </source>
</evidence>
<organism evidence="3 5">
    <name type="scientific">Polaribacter dokdonensis DSW-5</name>
    <dbReference type="NCBI Taxonomy" id="1300348"/>
    <lineage>
        <taxon>Bacteria</taxon>
        <taxon>Pseudomonadati</taxon>
        <taxon>Bacteroidota</taxon>
        <taxon>Flavobacteriia</taxon>
        <taxon>Flavobacteriales</taxon>
        <taxon>Flavobacteriaceae</taxon>
    </lineage>
</organism>
<dbReference type="EMBL" id="LGBR01000001">
    <property type="protein sequence ID" value="KOY51632.1"/>
    <property type="molecule type" value="Genomic_DNA"/>
</dbReference>